<reference evidence="2 3" key="1">
    <citation type="submission" date="2015-01" db="EMBL/GenBank/DDBJ databases">
        <title>Erwinia tracheiphila.</title>
        <authorList>
            <person name="Shapiro L.R."/>
        </authorList>
    </citation>
    <scope>NUCLEOTIDE SEQUENCE [LARGE SCALE GENOMIC DNA]</scope>
    <source>
        <strain evidence="2 3">BuffGH</strain>
    </source>
</reference>
<comment type="caution">
    <text evidence="2">The sequence shown here is derived from an EMBL/GenBank/DDBJ whole genome shotgun (WGS) entry which is preliminary data.</text>
</comment>
<dbReference type="InterPro" id="IPR052718">
    <property type="entry name" value="NmrA-type_oxidoreductase"/>
</dbReference>
<name>A0A0M2KKT7_9GAMM</name>
<organism evidence="2 3">
    <name type="scientific">Erwinia tracheiphila</name>
    <dbReference type="NCBI Taxonomy" id="65700"/>
    <lineage>
        <taxon>Bacteria</taxon>
        <taxon>Pseudomonadati</taxon>
        <taxon>Pseudomonadota</taxon>
        <taxon>Gammaproteobacteria</taxon>
        <taxon>Enterobacterales</taxon>
        <taxon>Erwiniaceae</taxon>
        <taxon>Erwinia</taxon>
    </lineage>
</organism>
<dbReference type="Gene3D" id="3.40.50.720">
    <property type="entry name" value="NAD(P)-binding Rossmann-like Domain"/>
    <property type="match status" value="1"/>
</dbReference>
<dbReference type="AlphaFoldDB" id="A0A0M2KKT7"/>
<dbReference type="InterPro" id="IPR036291">
    <property type="entry name" value="NAD(P)-bd_dom_sf"/>
</dbReference>
<sequence length="283" mass="30759">MKIAITGSTGKLGHLVINKLKEKLAPSQIIALARTPEKADAFGVTVRKFDYTKPEELVDSLKNIDTLLIISATEIGKRAIQHKNVIDAAVKSGVKHIVYTSFLYADSSPLNLAPEHVQTELDIKNSGIDYTILRNGWYSENYTDSIKTALQLGAFYGCAGNGKISSAPRKDYAEAAVIALTQGGHKGKTYELAGDDFYTLTNLSEEITKQSGKETPYCNLSEDDYSSALKKAGLPKDFADAIASWDTGASKDALFNDERNLSKLIGRKTTPISDCVKEALSDI</sequence>
<dbReference type="PATRIC" id="fig|65700.7.peg.5730"/>
<evidence type="ECO:0000313" key="3">
    <source>
        <dbReference type="Proteomes" id="UP000033924"/>
    </source>
</evidence>
<protein>
    <submittedName>
        <fullName evidence="2">NmrA family transcriptional regulator</fullName>
    </submittedName>
</protein>
<proteinExistence type="predicted"/>
<dbReference type="InterPro" id="IPR016040">
    <property type="entry name" value="NAD(P)-bd_dom"/>
</dbReference>
<dbReference type="RefSeq" id="WP_016192667.1">
    <property type="nucleotide sequence ID" value="NZ_CP089932.1"/>
</dbReference>
<accession>A0A0M2KKT7</accession>
<dbReference type="CDD" id="cd05269">
    <property type="entry name" value="TMR_SDR_a"/>
    <property type="match status" value="1"/>
</dbReference>
<dbReference type="SUPFAM" id="SSF51735">
    <property type="entry name" value="NAD(P)-binding Rossmann-fold domains"/>
    <property type="match status" value="1"/>
</dbReference>
<feature type="domain" description="NAD(P)-binding" evidence="1">
    <location>
        <begin position="7"/>
        <end position="181"/>
    </location>
</feature>
<dbReference type="Proteomes" id="UP000033924">
    <property type="component" value="Unassembled WGS sequence"/>
</dbReference>
<dbReference type="EMBL" id="JXNU01000003">
    <property type="protein sequence ID" value="KKF37611.1"/>
    <property type="molecule type" value="Genomic_DNA"/>
</dbReference>
<dbReference type="PANTHER" id="PTHR47129:SF1">
    <property type="entry name" value="NMRA-LIKE DOMAIN-CONTAINING PROTEIN"/>
    <property type="match status" value="1"/>
</dbReference>
<evidence type="ECO:0000259" key="1">
    <source>
        <dbReference type="Pfam" id="PF13460"/>
    </source>
</evidence>
<dbReference type="Pfam" id="PF13460">
    <property type="entry name" value="NAD_binding_10"/>
    <property type="match status" value="1"/>
</dbReference>
<dbReference type="Gene3D" id="3.90.25.10">
    <property type="entry name" value="UDP-galactose 4-epimerase, domain 1"/>
    <property type="match status" value="1"/>
</dbReference>
<evidence type="ECO:0000313" key="2">
    <source>
        <dbReference type="EMBL" id="KKF37611.1"/>
    </source>
</evidence>
<gene>
    <name evidence="2" type="ORF">SY86_23000</name>
</gene>
<dbReference type="STRING" id="65700.SY86_23000"/>
<dbReference type="PANTHER" id="PTHR47129">
    <property type="entry name" value="QUINONE OXIDOREDUCTASE 2"/>
    <property type="match status" value="1"/>
</dbReference>
<keyword evidence="3" id="KW-1185">Reference proteome</keyword>